<accession>A0A133N7Z5</accession>
<gene>
    <name evidence="1" type="ORF">HMPREF3222_01332</name>
</gene>
<proteinExistence type="predicted"/>
<protein>
    <submittedName>
        <fullName evidence="1">Uncharacterized protein</fullName>
    </submittedName>
</protein>
<dbReference type="Proteomes" id="UP000070646">
    <property type="component" value="Unassembled WGS sequence"/>
</dbReference>
<comment type="caution">
    <text evidence="1">The sequence shown here is derived from an EMBL/GenBank/DDBJ whole genome shotgun (WGS) entry which is preliminary data.</text>
</comment>
<organism evidence="1 2">
    <name type="scientific">Clostridium perfringens</name>
    <dbReference type="NCBI Taxonomy" id="1502"/>
    <lineage>
        <taxon>Bacteria</taxon>
        <taxon>Bacillati</taxon>
        <taxon>Bacillota</taxon>
        <taxon>Clostridia</taxon>
        <taxon>Eubacteriales</taxon>
        <taxon>Clostridiaceae</taxon>
        <taxon>Clostridium</taxon>
    </lineage>
</organism>
<reference evidence="1 2" key="1">
    <citation type="submission" date="2016-01" db="EMBL/GenBank/DDBJ databases">
        <authorList>
            <person name="Oliw E.H."/>
        </authorList>
    </citation>
    <scope>NUCLEOTIDE SEQUENCE [LARGE SCALE GENOMIC DNA]</scope>
    <source>
        <strain evidence="1 2">MJR7757A</strain>
    </source>
</reference>
<evidence type="ECO:0000313" key="2">
    <source>
        <dbReference type="Proteomes" id="UP000070646"/>
    </source>
</evidence>
<dbReference type="AlphaFoldDB" id="A0A133N7Z5"/>
<sequence length="274" mass="31838">MNLKYVFSIFILYCKDLLSIKFSKVLFSFLYCQIILLITTPNKHNNSTNPQNKINIKNFSHIYNAAKIRNKSTIPTNKLKVSIIHLKNSTYLQNINNNILRNKSDFKILKDKSQEYKLPIYLSQFSIVDVFKGDVEFPKHITYIDSTKNTLKLCSSSLVLDASSRKSGFLYLNGYLEIDLTYSTPENNKIPLISKMNNYVIRIPFNSSIHINFVYPIMGNTVYFDESNISLKETKFTTDIKSSNIKVIEDCIHLHKIFKFSIIANYSIQLYDFL</sequence>
<dbReference type="PATRIC" id="fig|1502.174.peg.1347"/>
<dbReference type="EMBL" id="LRPU01000066">
    <property type="protein sequence ID" value="KXA12394.1"/>
    <property type="molecule type" value="Genomic_DNA"/>
</dbReference>
<evidence type="ECO:0000313" key="1">
    <source>
        <dbReference type="EMBL" id="KXA12394.1"/>
    </source>
</evidence>
<name>A0A133N7Z5_CLOPF</name>